<dbReference type="AlphaFoldDB" id="A0A8D8E6P1"/>
<feature type="transmembrane region" description="Helical" evidence="1">
    <location>
        <begin position="44"/>
        <end position="64"/>
    </location>
</feature>
<organism evidence="2">
    <name type="scientific">Culex pipiens</name>
    <name type="common">House mosquito</name>
    <dbReference type="NCBI Taxonomy" id="7175"/>
    <lineage>
        <taxon>Eukaryota</taxon>
        <taxon>Metazoa</taxon>
        <taxon>Ecdysozoa</taxon>
        <taxon>Arthropoda</taxon>
        <taxon>Hexapoda</taxon>
        <taxon>Insecta</taxon>
        <taxon>Pterygota</taxon>
        <taxon>Neoptera</taxon>
        <taxon>Endopterygota</taxon>
        <taxon>Diptera</taxon>
        <taxon>Nematocera</taxon>
        <taxon>Culicoidea</taxon>
        <taxon>Culicidae</taxon>
        <taxon>Culicinae</taxon>
        <taxon>Culicini</taxon>
        <taxon>Culex</taxon>
        <taxon>Culex</taxon>
    </lineage>
</organism>
<accession>A0A8D8E6P1</accession>
<keyword evidence="1" id="KW-0472">Membrane</keyword>
<name>A0A8D8E6P1_CULPI</name>
<sequence>MCSKNNSMNKRFLCTIDCFLVCFLTYTIRIFLAQQCIIYCLTSYKYITISIVSFFIQCFFVDFFESARKLVFFEMFRIFVVQLVAQLARYAIHHRGEKFPKLKFTYIL</sequence>
<protein>
    <submittedName>
        <fullName evidence="2">(northern house mosquito) hypothetical protein</fullName>
    </submittedName>
</protein>
<evidence type="ECO:0000313" key="2">
    <source>
        <dbReference type="EMBL" id="CAG6521095.1"/>
    </source>
</evidence>
<keyword evidence="1" id="KW-0812">Transmembrane</keyword>
<dbReference type="EMBL" id="HBUE01287958">
    <property type="protein sequence ID" value="CAG6572662.1"/>
    <property type="molecule type" value="Transcribed_RNA"/>
</dbReference>
<keyword evidence="1" id="KW-1133">Transmembrane helix</keyword>
<proteinExistence type="predicted"/>
<dbReference type="EMBL" id="HBUE01182340">
    <property type="protein sequence ID" value="CAG6521095.1"/>
    <property type="molecule type" value="Transcribed_RNA"/>
</dbReference>
<feature type="transmembrane region" description="Helical" evidence="1">
    <location>
        <begin position="71"/>
        <end position="92"/>
    </location>
</feature>
<reference evidence="2" key="1">
    <citation type="submission" date="2021-05" db="EMBL/GenBank/DDBJ databases">
        <authorList>
            <person name="Alioto T."/>
            <person name="Alioto T."/>
            <person name="Gomez Garrido J."/>
        </authorList>
    </citation>
    <scope>NUCLEOTIDE SEQUENCE</scope>
</reference>
<evidence type="ECO:0000256" key="1">
    <source>
        <dbReference type="SAM" id="Phobius"/>
    </source>
</evidence>
<feature type="transmembrane region" description="Helical" evidence="1">
    <location>
        <begin position="12"/>
        <end position="32"/>
    </location>
</feature>